<gene>
    <name evidence="2" type="ORF">MSP7336_04640</name>
</gene>
<dbReference type="OrthoDB" id="4775331at2"/>
<evidence type="ECO:0000256" key="1">
    <source>
        <dbReference type="SAM" id="MobiDB-lite"/>
    </source>
</evidence>
<dbReference type="STRING" id="29313.BHQ16_13590"/>
<accession>A0A1E3TET6</accession>
<protein>
    <submittedName>
        <fullName evidence="2">Uncharacterized protein</fullName>
    </submittedName>
</protein>
<evidence type="ECO:0000313" key="3">
    <source>
        <dbReference type="Proteomes" id="UP000252015"/>
    </source>
</evidence>
<dbReference type="InterPro" id="IPR045596">
    <property type="entry name" value="DUF6459"/>
</dbReference>
<dbReference type="AlphaFoldDB" id="A0A1E3TET6"/>
<feature type="region of interest" description="Disordered" evidence="1">
    <location>
        <begin position="39"/>
        <end position="62"/>
    </location>
</feature>
<dbReference type="EMBL" id="UEGW01000001">
    <property type="protein sequence ID" value="SRX96362.1"/>
    <property type="molecule type" value="Genomic_DNA"/>
</dbReference>
<dbReference type="Proteomes" id="UP000252015">
    <property type="component" value="Unassembled WGS sequence"/>
</dbReference>
<evidence type="ECO:0000313" key="2">
    <source>
        <dbReference type="EMBL" id="SRX96362.1"/>
    </source>
</evidence>
<organism evidence="2 3">
    <name type="scientific">Mycobacterium shimoidei</name>
    <dbReference type="NCBI Taxonomy" id="29313"/>
    <lineage>
        <taxon>Bacteria</taxon>
        <taxon>Bacillati</taxon>
        <taxon>Actinomycetota</taxon>
        <taxon>Actinomycetes</taxon>
        <taxon>Mycobacteriales</taxon>
        <taxon>Mycobacteriaceae</taxon>
        <taxon>Mycobacterium</taxon>
    </lineage>
</organism>
<dbReference type="Pfam" id="PF20060">
    <property type="entry name" value="DUF6459"/>
    <property type="match status" value="1"/>
</dbReference>
<proteinExistence type="predicted"/>
<reference evidence="2 3" key="1">
    <citation type="submission" date="2018-05" db="EMBL/GenBank/DDBJ databases">
        <authorList>
            <consortium name="IHU Genomes"/>
        </authorList>
    </citation>
    <scope>NUCLEOTIDE SEQUENCE [LARGE SCALE GENOMIC DNA]</scope>
    <source>
        <strain evidence="2 3">P7336</strain>
    </source>
</reference>
<name>A0A1E3TET6_MYCSH</name>
<dbReference type="RefSeq" id="WP_069396588.1">
    <property type="nucleotide sequence ID" value="NZ_JACKUN010000031.1"/>
</dbReference>
<sequence length="185" mass="19910">MTVSPVSAEPEAFAVRPVVDYEPAPQDVTRCRQLSATALRRPTTHSPQHGAGHRPSPRQVPSMSPWMRQAAIFADAAIRRVLEVMDRRRPASQLQGLLAVGLADSVLAAHRVAASRLVADGGAAVLRRLRLQPIRAGERAAAEVFGTYSRGRRVHAIACRVELGVPPACGGTPESRWQVVALHIG</sequence>
<keyword evidence="3" id="KW-1185">Reference proteome</keyword>